<evidence type="ECO:0000313" key="2">
    <source>
        <dbReference type="Proteomes" id="UP001607302"/>
    </source>
</evidence>
<sequence length="158" mass="17789">SICGDHERSKVTVAEGEAIRTSTIIKRVPLTNDIGRIGEVPRQVVAAIRSGRRRRRRRRSRCTPELVLSSSFGVYDASGGRSHDHFLWLNAYNNLVTTRIEDSYGPRGFDKDTMQGVLSGPVVDQYRSRANRLLGISVRSNPASRTSLTCLKMFWLVR</sequence>
<dbReference type="Proteomes" id="UP001607302">
    <property type="component" value="Unassembled WGS sequence"/>
</dbReference>
<proteinExistence type="predicted"/>
<gene>
    <name evidence="1" type="ORF">V1478_014652</name>
</gene>
<dbReference type="AlphaFoldDB" id="A0ABD2A2W5"/>
<protein>
    <submittedName>
        <fullName evidence="1">Uncharacterized protein</fullName>
    </submittedName>
</protein>
<name>A0ABD2A2W5_VESSQ</name>
<feature type="non-terminal residue" evidence="1">
    <location>
        <position position="1"/>
    </location>
</feature>
<keyword evidence="2" id="KW-1185">Reference proteome</keyword>
<accession>A0ABD2A2W5</accession>
<organism evidence="1 2">
    <name type="scientific">Vespula squamosa</name>
    <name type="common">Southern yellow jacket</name>
    <name type="synonym">Wasp</name>
    <dbReference type="NCBI Taxonomy" id="30214"/>
    <lineage>
        <taxon>Eukaryota</taxon>
        <taxon>Metazoa</taxon>
        <taxon>Ecdysozoa</taxon>
        <taxon>Arthropoda</taxon>
        <taxon>Hexapoda</taxon>
        <taxon>Insecta</taxon>
        <taxon>Pterygota</taxon>
        <taxon>Neoptera</taxon>
        <taxon>Endopterygota</taxon>
        <taxon>Hymenoptera</taxon>
        <taxon>Apocrita</taxon>
        <taxon>Aculeata</taxon>
        <taxon>Vespoidea</taxon>
        <taxon>Vespidae</taxon>
        <taxon>Vespinae</taxon>
        <taxon>Vespula</taxon>
    </lineage>
</organism>
<evidence type="ECO:0000313" key="1">
    <source>
        <dbReference type="EMBL" id="KAL2714954.1"/>
    </source>
</evidence>
<comment type="caution">
    <text evidence="1">The sequence shown here is derived from an EMBL/GenBank/DDBJ whole genome shotgun (WGS) entry which is preliminary data.</text>
</comment>
<reference evidence="1 2" key="1">
    <citation type="journal article" date="2024" name="Ann. Entomol. Soc. Am.">
        <title>Genomic analyses of the southern and eastern yellowjacket wasps (Hymenoptera: Vespidae) reveal evolutionary signatures of social life.</title>
        <authorList>
            <person name="Catto M.A."/>
            <person name="Caine P.B."/>
            <person name="Orr S.E."/>
            <person name="Hunt B.G."/>
            <person name="Goodisman M.A.D."/>
        </authorList>
    </citation>
    <scope>NUCLEOTIDE SEQUENCE [LARGE SCALE GENOMIC DNA]</scope>
    <source>
        <strain evidence="1">233</strain>
        <tissue evidence="1">Head and thorax</tissue>
    </source>
</reference>
<dbReference type="EMBL" id="JAUDFV010000155">
    <property type="protein sequence ID" value="KAL2714954.1"/>
    <property type="molecule type" value="Genomic_DNA"/>
</dbReference>